<dbReference type="InterPro" id="IPR028082">
    <property type="entry name" value="Peripla_BP_I"/>
</dbReference>
<dbReference type="InterPro" id="IPR001320">
    <property type="entry name" value="Iontro_rcpt_C"/>
</dbReference>
<dbReference type="PIRSF" id="PIRSF037090">
    <property type="entry name" value="Iontro_Glu-like_rcpt_pln"/>
    <property type="match status" value="1"/>
</dbReference>
<dbReference type="Pfam" id="PF01094">
    <property type="entry name" value="ANF_receptor"/>
    <property type="match status" value="1"/>
</dbReference>
<evidence type="ECO:0000256" key="6">
    <source>
        <dbReference type="ARBA" id="ARBA00022989"/>
    </source>
</evidence>
<evidence type="ECO:0000256" key="7">
    <source>
        <dbReference type="ARBA" id="ARBA00023065"/>
    </source>
</evidence>
<dbReference type="Pfam" id="PF00060">
    <property type="entry name" value="Lig_chan"/>
    <property type="match status" value="1"/>
</dbReference>
<dbReference type="Proteomes" id="UP001417504">
    <property type="component" value="Unassembled WGS sequence"/>
</dbReference>
<dbReference type="SMART" id="SM00079">
    <property type="entry name" value="PBPe"/>
    <property type="match status" value="1"/>
</dbReference>
<comment type="function">
    <text evidence="13">Glutamate-gated receptor that probably acts as non-selective cation channel.</text>
</comment>
<comment type="caution">
    <text evidence="17">The sequence shown here is derived from an EMBL/GenBank/DDBJ whole genome shotgun (WGS) entry which is preliminary data.</text>
</comment>
<feature type="domain" description="Ionotropic glutamate receptor C-terminal" evidence="16">
    <location>
        <begin position="457"/>
        <end position="793"/>
    </location>
</feature>
<evidence type="ECO:0000256" key="1">
    <source>
        <dbReference type="ARBA" id="ARBA00004141"/>
    </source>
</evidence>
<evidence type="ECO:0000256" key="9">
    <source>
        <dbReference type="ARBA" id="ARBA00023170"/>
    </source>
</evidence>
<dbReference type="AlphaFoldDB" id="A0AAP0KMN9"/>
<keyword evidence="7 13" id="KW-0406">Ion transport</keyword>
<evidence type="ECO:0000313" key="18">
    <source>
        <dbReference type="Proteomes" id="UP001417504"/>
    </source>
</evidence>
<dbReference type="GO" id="GO:0015276">
    <property type="term" value="F:ligand-gated monoatomic ion channel activity"/>
    <property type="evidence" value="ECO:0007669"/>
    <property type="project" value="InterPro"/>
</dbReference>
<feature type="transmembrane region" description="Helical" evidence="14">
    <location>
        <begin position="815"/>
        <end position="838"/>
    </location>
</feature>
<dbReference type="Gene3D" id="3.40.50.2300">
    <property type="match status" value="3"/>
</dbReference>
<sequence length="931" mass="105200">MTTFSQFMLAFNLFLIGFTSIVTANDHRICNGRSGENGEVVVNVGAIVDAGSRVGKEELVAMEIALKEFNNSKHSLKLFYCDSGGDPLRASAIAKDLITHHQKAQAIIGMQSWQEAVLAAEITSREKVPILSFSAPAVTAPFISSRWPYLLRMTKDDSLQIQCVADIIGFYGWQRVIVIFETDVYGGYSGILALLSGALKNVSSEIEYLLAFPHFSSMSDPKTVIHDELNKLWSHQSRVFIVVQSSIELASHLFMEANKIGLMRKDTVWITTDSVASHLDSMNSSVLLSMRGVLGMKTYFTETSASFQNFSAKFQSSFRYRYPKEHKLEPGIHALRAYDTVAILAMAMKRLAKNSTSETLLETVASSRFNGLSGKIQFKDGELSSSPIYQIINVVQKSYIELGFWSQDSGFSQRIESNEHTRRNVERKKEVLDGRIYWPGGLLKPPTGWVMPTVKNPLKIGIPGRTTFEMFVKVEKEKKPTGFCIDVFDKAVKLLRYDLKPYEFEPYDGSYDDLVNKVYFKKYDAVVGDITVLANRSNYVDFAMPYVESGLLMIVPIKPEGSHKALLFMKPFTWKMWLATGAIFTYTMFVVWFLEHRSNPEFRGPWRNQLGTTLWFTFSSLFFAHRERVGSNFSRIVILVWLFVVFVVTSSYTASLTSMLTVQQLEPTITDIESLKRSNSKIGCDGDSFVLKYLENVQGFDKKNIINVKNEYDYPDQFKSGNISAAFLELPYGKVFLSKYGKDYKAVETTQRFEGLSFAFPKGSPMAKDFSEAFLKLSEDGTIIQLEHQWFGKPTFGVSYLDTATDNQRLDVDRFWGLFLITGATSTIVFLLYLIHLVGRYRRVESRDGNVSSRGESFWNRTRRLAVYYNKGQLQHPERTPTSPGVQCGTSRCAQTEMEMAEASVAPLGSPRRLFSAASFPGSDRRVHTLT</sequence>
<gene>
    <name evidence="17" type="ORF">Sjap_002028</name>
</gene>
<dbReference type="InterPro" id="IPR044440">
    <property type="entry name" value="GABAb_receptor_plant_PBP1"/>
</dbReference>
<dbReference type="SUPFAM" id="SSF53850">
    <property type="entry name" value="Periplasmic binding protein-like II"/>
    <property type="match status" value="1"/>
</dbReference>
<keyword evidence="6 14" id="KW-1133">Transmembrane helix</keyword>
<evidence type="ECO:0000256" key="14">
    <source>
        <dbReference type="SAM" id="Phobius"/>
    </source>
</evidence>
<keyword evidence="11 13" id="KW-1071">Ligand-gated ion channel</keyword>
<evidence type="ECO:0000256" key="15">
    <source>
        <dbReference type="SAM" id="SignalP"/>
    </source>
</evidence>
<dbReference type="InterPro" id="IPR001828">
    <property type="entry name" value="ANF_lig-bd_rcpt"/>
</dbReference>
<evidence type="ECO:0000256" key="8">
    <source>
        <dbReference type="ARBA" id="ARBA00023136"/>
    </source>
</evidence>
<evidence type="ECO:0000256" key="2">
    <source>
        <dbReference type="ARBA" id="ARBA00008685"/>
    </source>
</evidence>
<dbReference type="FunFam" id="1.10.287.70:FF:000172">
    <property type="entry name" value="Glutamate receptor"/>
    <property type="match status" value="1"/>
</dbReference>
<dbReference type="PANTHER" id="PTHR18966">
    <property type="entry name" value="IONOTROPIC GLUTAMATE RECEPTOR"/>
    <property type="match status" value="1"/>
</dbReference>
<feature type="chain" id="PRO_5042970650" description="Glutamate receptor" evidence="15">
    <location>
        <begin position="25"/>
        <end position="931"/>
    </location>
</feature>
<dbReference type="Pfam" id="PF10613">
    <property type="entry name" value="Lig_chan-Glu_bd"/>
    <property type="match status" value="1"/>
</dbReference>
<evidence type="ECO:0000256" key="11">
    <source>
        <dbReference type="ARBA" id="ARBA00023286"/>
    </source>
</evidence>
<accession>A0AAP0KMN9</accession>
<dbReference type="InterPro" id="IPR017103">
    <property type="entry name" value="Iontropic_Glu_rcpt_pln"/>
</dbReference>
<keyword evidence="8 13" id="KW-0472">Membrane</keyword>
<dbReference type="Gene3D" id="3.40.190.10">
    <property type="entry name" value="Periplasmic binding protein-like II"/>
    <property type="match status" value="2"/>
</dbReference>
<dbReference type="CDD" id="cd19990">
    <property type="entry name" value="PBP1_GABAb_receptor_plant"/>
    <property type="match status" value="1"/>
</dbReference>
<keyword evidence="4 14" id="KW-0812">Transmembrane</keyword>
<proteinExistence type="inferred from homology"/>
<dbReference type="EMBL" id="JBBNAE010000001">
    <property type="protein sequence ID" value="KAK9154548.1"/>
    <property type="molecule type" value="Genomic_DNA"/>
</dbReference>
<reference evidence="17 18" key="1">
    <citation type="submission" date="2024-01" db="EMBL/GenBank/DDBJ databases">
        <title>Genome assemblies of Stephania.</title>
        <authorList>
            <person name="Yang L."/>
        </authorList>
    </citation>
    <scope>NUCLEOTIDE SEQUENCE [LARGE SCALE GENOMIC DNA]</scope>
    <source>
        <strain evidence="17">QJT</strain>
        <tissue evidence="17">Leaf</tissue>
    </source>
</reference>
<dbReference type="FunFam" id="3.40.50.2300:FF:000188">
    <property type="entry name" value="Glutamate receptor"/>
    <property type="match status" value="1"/>
</dbReference>
<evidence type="ECO:0000256" key="10">
    <source>
        <dbReference type="ARBA" id="ARBA00023180"/>
    </source>
</evidence>
<feature type="signal peptide" evidence="15">
    <location>
        <begin position="1"/>
        <end position="24"/>
    </location>
</feature>
<dbReference type="GO" id="GO:0016020">
    <property type="term" value="C:membrane"/>
    <property type="evidence" value="ECO:0007669"/>
    <property type="project" value="UniProtKB-SubCell"/>
</dbReference>
<evidence type="ECO:0000259" key="16">
    <source>
        <dbReference type="SMART" id="SM00079"/>
    </source>
</evidence>
<comment type="similarity">
    <text evidence="2 13">Belongs to the glutamate-gated ion channel (TC 1.A.10.1) family.</text>
</comment>
<comment type="subcellular location">
    <subcellularLocation>
        <location evidence="1">Membrane</location>
        <topology evidence="1">Multi-pass membrane protein</topology>
    </subcellularLocation>
</comment>
<evidence type="ECO:0000256" key="3">
    <source>
        <dbReference type="ARBA" id="ARBA00022448"/>
    </source>
</evidence>
<dbReference type="FunFam" id="3.40.190.10:FF:000054">
    <property type="entry name" value="Glutamate receptor"/>
    <property type="match status" value="1"/>
</dbReference>
<keyword evidence="12 13" id="KW-0407">Ion channel</keyword>
<keyword evidence="18" id="KW-1185">Reference proteome</keyword>
<dbReference type="SUPFAM" id="SSF53822">
    <property type="entry name" value="Periplasmic binding protein-like I"/>
    <property type="match status" value="1"/>
</dbReference>
<dbReference type="Gene3D" id="1.10.287.70">
    <property type="match status" value="1"/>
</dbReference>
<evidence type="ECO:0000256" key="4">
    <source>
        <dbReference type="ARBA" id="ARBA00022692"/>
    </source>
</evidence>
<organism evidence="17 18">
    <name type="scientific">Stephania japonica</name>
    <dbReference type="NCBI Taxonomy" id="461633"/>
    <lineage>
        <taxon>Eukaryota</taxon>
        <taxon>Viridiplantae</taxon>
        <taxon>Streptophyta</taxon>
        <taxon>Embryophyta</taxon>
        <taxon>Tracheophyta</taxon>
        <taxon>Spermatophyta</taxon>
        <taxon>Magnoliopsida</taxon>
        <taxon>Ranunculales</taxon>
        <taxon>Menispermaceae</taxon>
        <taxon>Menispermoideae</taxon>
        <taxon>Cissampelideae</taxon>
        <taxon>Stephania</taxon>
    </lineage>
</organism>
<keyword evidence="5 15" id="KW-0732">Signal</keyword>
<keyword evidence="9 13" id="KW-0675">Receptor</keyword>
<name>A0AAP0KMN9_9MAGN</name>
<dbReference type="CDD" id="cd13686">
    <property type="entry name" value="GluR_Plant"/>
    <property type="match status" value="1"/>
</dbReference>
<evidence type="ECO:0000256" key="5">
    <source>
        <dbReference type="ARBA" id="ARBA00022729"/>
    </source>
</evidence>
<feature type="transmembrane region" description="Helical" evidence="14">
    <location>
        <begin position="636"/>
        <end position="654"/>
    </location>
</feature>
<keyword evidence="3 13" id="KW-0813">Transport</keyword>
<dbReference type="InterPro" id="IPR019594">
    <property type="entry name" value="Glu/Gly-bd"/>
</dbReference>
<evidence type="ECO:0000256" key="12">
    <source>
        <dbReference type="ARBA" id="ARBA00023303"/>
    </source>
</evidence>
<evidence type="ECO:0000313" key="17">
    <source>
        <dbReference type="EMBL" id="KAK9154548.1"/>
    </source>
</evidence>
<dbReference type="InterPro" id="IPR015683">
    <property type="entry name" value="Ionotropic_Glu_rcpt"/>
</dbReference>
<protein>
    <recommendedName>
        <fullName evidence="13">Glutamate receptor</fullName>
    </recommendedName>
</protein>
<feature type="transmembrane region" description="Helical" evidence="14">
    <location>
        <begin position="576"/>
        <end position="594"/>
    </location>
</feature>
<evidence type="ECO:0000256" key="13">
    <source>
        <dbReference type="PIRNR" id="PIRNR037090"/>
    </source>
</evidence>
<keyword evidence="10" id="KW-0325">Glycoprotein</keyword>